<dbReference type="GO" id="GO:0003723">
    <property type="term" value="F:RNA binding"/>
    <property type="evidence" value="ECO:0007669"/>
    <property type="project" value="UniProtKB-KW"/>
</dbReference>
<keyword evidence="3 6" id="KW-0413">Isomerase</keyword>
<dbReference type="CDD" id="cd02869">
    <property type="entry name" value="PseudoU_synth_RluA_like"/>
    <property type="match status" value="1"/>
</dbReference>
<dbReference type="Gene3D" id="3.10.290.10">
    <property type="entry name" value="RNA-binding S4 domain"/>
    <property type="match status" value="1"/>
</dbReference>
<proteinExistence type="inferred from homology"/>
<dbReference type="AlphaFoldDB" id="A0A1H5XNE7"/>
<name>A0A1H5XNE7_9CLOT</name>
<evidence type="ECO:0000256" key="2">
    <source>
        <dbReference type="ARBA" id="ARBA00010876"/>
    </source>
</evidence>
<feature type="domain" description="RNA-binding S4" evidence="7">
    <location>
        <begin position="13"/>
        <end position="73"/>
    </location>
</feature>
<gene>
    <name evidence="8" type="ORF">SAMN05660865_01817</name>
</gene>
<comment type="catalytic activity">
    <reaction evidence="1 6">
        <text>a uridine in RNA = a pseudouridine in RNA</text>
        <dbReference type="Rhea" id="RHEA:48348"/>
        <dbReference type="Rhea" id="RHEA-COMP:12068"/>
        <dbReference type="Rhea" id="RHEA-COMP:12069"/>
        <dbReference type="ChEBI" id="CHEBI:65314"/>
        <dbReference type="ChEBI" id="CHEBI:65315"/>
    </reaction>
</comment>
<evidence type="ECO:0000256" key="1">
    <source>
        <dbReference type="ARBA" id="ARBA00000073"/>
    </source>
</evidence>
<evidence type="ECO:0000256" key="5">
    <source>
        <dbReference type="PROSITE-ProRule" id="PRU00182"/>
    </source>
</evidence>
<dbReference type="EC" id="5.4.99.-" evidence="6"/>
<keyword evidence="5" id="KW-0694">RNA-binding</keyword>
<dbReference type="InterPro" id="IPR020103">
    <property type="entry name" value="PsdUridine_synth_cat_dom_sf"/>
</dbReference>
<dbReference type="Proteomes" id="UP000242850">
    <property type="component" value="Unassembled WGS sequence"/>
</dbReference>
<dbReference type="PANTHER" id="PTHR21600">
    <property type="entry name" value="MITOCHONDRIAL RNA PSEUDOURIDINE SYNTHASE"/>
    <property type="match status" value="1"/>
</dbReference>
<dbReference type="SUPFAM" id="SSF55120">
    <property type="entry name" value="Pseudouridine synthase"/>
    <property type="match status" value="1"/>
</dbReference>
<feature type="active site" evidence="4">
    <location>
        <position position="145"/>
    </location>
</feature>
<dbReference type="SUPFAM" id="SSF55174">
    <property type="entry name" value="Alpha-L RNA-binding motif"/>
    <property type="match status" value="1"/>
</dbReference>
<sequence length="321" mass="37338">MKEVVITSNEAGQRLDKFLRKYLKNMSLGSIYKAIRKKEILVNDSKANERYILNEGDRITFNFEVDEVKKDKNLRFLEIEALDLKVAYEDENIIIVEKQRDKLVHPDEGEEVTLTDEVLAYLYDKGEYDPFKEKVFSPSPCNRLDRNTEGLVIFAKNYEALKLMNEAIREGKVKKYYMALIKGKLKDGTYIAYLYKDKKKNKVMVSEDKIKNSKEIVTKIKTLETVGAFSEVEIDLITGRSHQIRAHLASLGNPIIGDPKYGHRKLNSMFYNKFGLDSQLLVANKLIFKNMEGKLEYLNNKIITMALPPIYRKVRHELFKF</sequence>
<evidence type="ECO:0000256" key="4">
    <source>
        <dbReference type="PIRSR" id="PIRSR606225-1"/>
    </source>
</evidence>
<reference evidence="9" key="1">
    <citation type="submission" date="2016-10" db="EMBL/GenBank/DDBJ databases">
        <authorList>
            <person name="Varghese N."/>
            <person name="Submissions S."/>
        </authorList>
    </citation>
    <scope>NUCLEOTIDE SEQUENCE [LARGE SCALE GENOMIC DNA]</scope>
    <source>
        <strain evidence="9">DSM 5463</strain>
    </source>
</reference>
<dbReference type="InterPro" id="IPR006145">
    <property type="entry name" value="PsdUridine_synth_RsuA/RluA"/>
</dbReference>
<dbReference type="GO" id="GO:0120159">
    <property type="term" value="F:rRNA pseudouridine synthase activity"/>
    <property type="evidence" value="ECO:0007669"/>
    <property type="project" value="UniProtKB-ARBA"/>
</dbReference>
<comment type="function">
    <text evidence="6">Responsible for synthesis of pseudouridine from uracil.</text>
</comment>
<keyword evidence="9" id="KW-1185">Reference proteome</keyword>
<dbReference type="OrthoDB" id="9807829at2"/>
<dbReference type="PANTHER" id="PTHR21600:SF83">
    <property type="entry name" value="PSEUDOURIDYLATE SYNTHASE RPUSD4, MITOCHONDRIAL"/>
    <property type="match status" value="1"/>
</dbReference>
<evidence type="ECO:0000256" key="6">
    <source>
        <dbReference type="RuleBase" id="RU362028"/>
    </source>
</evidence>
<dbReference type="InterPro" id="IPR006225">
    <property type="entry name" value="PsdUridine_synth_RluC/D"/>
</dbReference>
<evidence type="ECO:0000313" key="9">
    <source>
        <dbReference type="Proteomes" id="UP000242850"/>
    </source>
</evidence>
<dbReference type="InterPro" id="IPR036986">
    <property type="entry name" value="S4_RNA-bd_sf"/>
</dbReference>
<dbReference type="Pfam" id="PF01479">
    <property type="entry name" value="S4"/>
    <property type="match status" value="1"/>
</dbReference>
<dbReference type="EMBL" id="FNUK01000034">
    <property type="protein sequence ID" value="SEG13222.1"/>
    <property type="molecule type" value="Genomic_DNA"/>
</dbReference>
<dbReference type="GO" id="GO:0000455">
    <property type="term" value="P:enzyme-directed rRNA pseudouridine synthesis"/>
    <property type="evidence" value="ECO:0007669"/>
    <property type="project" value="UniProtKB-ARBA"/>
</dbReference>
<organism evidence="8 9">
    <name type="scientific">Caloramator fervidus</name>
    <dbReference type="NCBI Taxonomy" id="29344"/>
    <lineage>
        <taxon>Bacteria</taxon>
        <taxon>Bacillati</taxon>
        <taxon>Bacillota</taxon>
        <taxon>Clostridia</taxon>
        <taxon>Eubacteriales</taxon>
        <taxon>Clostridiaceae</taxon>
        <taxon>Caloramator</taxon>
    </lineage>
</organism>
<dbReference type="Pfam" id="PF00849">
    <property type="entry name" value="PseudoU_synth_2"/>
    <property type="match status" value="1"/>
</dbReference>
<dbReference type="Gene3D" id="3.30.2350.10">
    <property type="entry name" value="Pseudouridine synthase"/>
    <property type="match status" value="1"/>
</dbReference>
<evidence type="ECO:0000256" key="3">
    <source>
        <dbReference type="ARBA" id="ARBA00023235"/>
    </source>
</evidence>
<dbReference type="NCBIfam" id="TIGR00005">
    <property type="entry name" value="rluA_subfam"/>
    <property type="match status" value="1"/>
</dbReference>
<dbReference type="CDD" id="cd00165">
    <property type="entry name" value="S4"/>
    <property type="match status" value="1"/>
</dbReference>
<dbReference type="InterPro" id="IPR002942">
    <property type="entry name" value="S4_RNA-bd"/>
</dbReference>
<comment type="similarity">
    <text evidence="2 6">Belongs to the pseudouridine synthase RluA family.</text>
</comment>
<dbReference type="PROSITE" id="PS50889">
    <property type="entry name" value="S4"/>
    <property type="match status" value="1"/>
</dbReference>
<dbReference type="SMART" id="SM00363">
    <property type="entry name" value="S4"/>
    <property type="match status" value="1"/>
</dbReference>
<protein>
    <recommendedName>
        <fullName evidence="6">Pseudouridine synthase</fullName>
        <ecNumber evidence="6">5.4.99.-</ecNumber>
    </recommendedName>
</protein>
<dbReference type="RefSeq" id="WP_103896708.1">
    <property type="nucleotide sequence ID" value="NZ_FNUK01000034.1"/>
</dbReference>
<dbReference type="InterPro" id="IPR050188">
    <property type="entry name" value="RluA_PseudoU_synthase"/>
</dbReference>
<evidence type="ECO:0000313" key="8">
    <source>
        <dbReference type="EMBL" id="SEG13222.1"/>
    </source>
</evidence>
<evidence type="ECO:0000259" key="7">
    <source>
        <dbReference type="SMART" id="SM00363"/>
    </source>
</evidence>
<accession>A0A1H5XNE7</accession>